<organism evidence="4 5">
    <name type="scientific">Polychaeton citri CBS 116435</name>
    <dbReference type="NCBI Taxonomy" id="1314669"/>
    <lineage>
        <taxon>Eukaryota</taxon>
        <taxon>Fungi</taxon>
        <taxon>Dikarya</taxon>
        <taxon>Ascomycota</taxon>
        <taxon>Pezizomycotina</taxon>
        <taxon>Dothideomycetes</taxon>
        <taxon>Dothideomycetidae</taxon>
        <taxon>Capnodiales</taxon>
        <taxon>Capnodiaceae</taxon>
        <taxon>Polychaeton</taxon>
    </lineage>
</organism>
<feature type="domain" description="Heterokaryon incompatibility" evidence="3">
    <location>
        <begin position="28"/>
        <end position="114"/>
    </location>
</feature>
<reference evidence="4" key="1">
    <citation type="journal article" date="2020" name="Stud. Mycol.">
        <title>101 Dothideomycetes genomes: a test case for predicting lifestyles and emergence of pathogens.</title>
        <authorList>
            <person name="Haridas S."/>
            <person name="Albert R."/>
            <person name="Binder M."/>
            <person name="Bloem J."/>
            <person name="Labutti K."/>
            <person name="Salamov A."/>
            <person name="Andreopoulos B."/>
            <person name="Baker S."/>
            <person name="Barry K."/>
            <person name="Bills G."/>
            <person name="Bluhm B."/>
            <person name="Cannon C."/>
            <person name="Castanera R."/>
            <person name="Culley D."/>
            <person name="Daum C."/>
            <person name="Ezra D."/>
            <person name="Gonzalez J."/>
            <person name="Henrissat B."/>
            <person name="Kuo A."/>
            <person name="Liang C."/>
            <person name="Lipzen A."/>
            <person name="Lutzoni F."/>
            <person name="Magnuson J."/>
            <person name="Mondo S."/>
            <person name="Nolan M."/>
            <person name="Ohm R."/>
            <person name="Pangilinan J."/>
            <person name="Park H.-J."/>
            <person name="Ramirez L."/>
            <person name="Alfaro M."/>
            <person name="Sun H."/>
            <person name="Tritt A."/>
            <person name="Yoshinaga Y."/>
            <person name="Zwiers L.-H."/>
            <person name="Turgeon B."/>
            <person name="Goodwin S."/>
            <person name="Spatafora J."/>
            <person name="Crous P."/>
            <person name="Grigoriev I."/>
        </authorList>
    </citation>
    <scope>NUCLEOTIDE SEQUENCE</scope>
    <source>
        <strain evidence="4">CBS 116435</strain>
    </source>
</reference>
<dbReference type="Pfam" id="PF06985">
    <property type="entry name" value="HET"/>
    <property type="match status" value="1"/>
</dbReference>
<feature type="repeat" description="TPR" evidence="1">
    <location>
        <begin position="1013"/>
        <end position="1046"/>
    </location>
</feature>
<keyword evidence="5" id="KW-1185">Reference proteome</keyword>
<evidence type="ECO:0000259" key="3">
    <source>
        <dbReference type="Pfam" id="PF06985"/>
    </source>
</evidence>
<dbReference type="SMART" id="SM00028">
    <property type="entry name" value="TPR"/>
    <property type="match status" value="9"/>
</dbReference>
<dbReference type="Pfam" id="PF00931">
    <property type="entry name" value="NB-ARC"/>
    <property type="match status" value="1"/>
</dbReference>
<dbReference type="PROSITE" id="PS50005">
    <property type="entry name" value="TPR"/>
    <property type="match status" value="2"/>
</dbReference>
<evidence type="ECO:0000256" key="1">
    <source>
        <dbReference type="PROSITE-ProRule" id="PRU00339"/>
    </source>
</evidence>
<dbReference type="InterPro" id="IPR010730">
    <property type="entry name" value="HET"/>
</dbReference>
<dbReference type="Proteomes" id="UP000799441">
    <property type="component" value="Unassembled WGS sequence"/>
</dbReference>
<dbReference type="EMBL" id="MU003787">
    <property type="protein sequence ID" value="KAF2721886.1"/>
    <property type="molecule type" value="Genomic_DNA"/>
</dbReference>
<dbReference type="InterPro" id="IPR019734">
    <property type="entry name" value="TPR_rpt"/>
</dbReference>
<dbReference type="Pfam" id="PF13424">
    <property type="entry name" value="TPR_12"/>
    <property type="match status" value="5"/>
</dbReference>
<dbReference type="InterPro" id="IPR002182">
    <property type="entry name" value="NB-ARC"/>
</dbReference>
<feature type="repeat" description="TPR" evidence="1">
    <location>
        <begin position="761"/>
        <end position="794"/>
    </location>
</feature>
<dbReference type="OrthoDB" id="626167at2759"/>
<dbReference type="InterPro" id="IPR053137">
    <property type="entry name" value="NLR-like"/>
</dbReference>
<dbReference type="InterPro" id="IPR011990">
    <property type="entry name" value="TPR-like_helical_dom_sf"/>
</dbReference>
<dbReference type="Gene3D" id="3.40.50.300">
    <property type="entry name" value="P-loop containing nucleotide triphosphate hydrolases"/>
    <property type="match status" value="1"/>
</dbReference>
<sequence>MRLLKRNHADNISFTKDLSDLEAAQRKYAILSHTWGLEEEEVTFDDIVNGTGTDKPGYSKIQFCLRQMRRDGLDYIWLDTCCIDKRNSAELSKSLISMYRWYSNAEKCYALLSDVPQLLREHGGELRTNLERDFRLCRWFKRGWTLQELIAPSVVEFFSWQGISLGTKTSLERQVSEITHIPVAALRGQALSDFTVHERLQWQEGRETREPEDVVYSLLGLLDISMPVLYGEGRLKARDRLQSEIQSAQKGIRHKDFSVNFSLPGVIKTPNFVAREQELQEMRSNLIGDGSRRYVVLHGLGGMGKTQLAIAYAVRHAHDYSAVFWLNVKDLDSIKLSFARIVKQILREHPSIPRLANSNLESNVDDVVDGVNDWLSMPMNSRWLTICDNYDNPKVPGNSDLAALDLCQFLPDAYQGSVIVTTRSSEVKLGHCMRMSKLENLQDGLRILEHSSGRKNLVDDRGAVQLAKKLDGLPLALATAGAYLSQSTFTFTEYLDFFERSWAKLQKRSPTLITYENRTLFSTWQISMEQIERRNSFSANLLRLWAYFDNQDLWFELLNHHTAEDPEWIRELVGDKLDFQDSIQVLCDHGLVEANAASGLETESQGYSVHACVHSWMLAVLNAKQDDGLAGAAIHCVASHVPMQDSSDWSLVQRRLLKHANRCSSFLDNIGDASGLDWACHMLGVLYADQGKMAEAEVMYMRALKGREKTLGVDHTTTLDTVNSLAILYVGQGRITEAEEMHRRVLRGRETALGLHHMSTLQTLNNLGILYSDQGEIAKAEEMYIQALRGKERVLGPGHTSTLNTVNNIGIVYANQGRTREAEAMYMRALRGRELAAGLDHTSTLQTVNNLGTLFANQGRMVEAEEMYNRALEGYTKALGLEHTSTLQTINNLGNLYTNQKKTLKAEEMYMQALQGYKKALGLDHTSTLDTINNLAILYTDQGRMVEAEKMYIHALKGYEKALGPDHTYTLNTAHNLGILYVYQGKITEAEDMYMHALRGREKVLGPDDISTLNTVNNLGILYAHQGKVVEAEEMYTRALKGRERALGPDHTSTLNTLYNISLLYIGQGRLEEAEGL</sequence>
<dbReference type="SUPFAM" id="SSF52540">
    <property type="entry name" value="P-loop containing nucleoside triphosphate hydrolases"/>
    <property type="match status" value="1"/>
</dbReference>
<dbReference type="SUPFAM" id="SSF48452">
    <property type="entry name" value="TPR-like"/>
    <property type="match status" value="1"/>
</dbReference>
<evidence type="ECO:0000259" key="2">
    <source>
        <dbReference type="Pfam" id="PF00931"/>
    </source>
</evidence>
<dbReference type="PANTHER" id="PTHR46082">
    <property type="entry name" value="ATP/GTP-BINDING PROTEIN-RELATED"/>
    <property type="match status" value="1"/>
</dbReference>
<proteinExistence type="predicted"/>
<dbReference type="Gene3D" id="1.25.40.10">
    <property type="entry name" value="Tetratricopeptide repeat domain"/>
    <property type="match status" value="3"/>
</dbReference>
<dbReference type="InterPro" id="IPR027417">
    <property type="entry name" value="P-loop_NTPase"/>
</dbReference>
<gene>
    <name evidence="4" type="ORF">K431DRAFT_223307</name>
</gene>
<dbReference type="GO" id="GO:0043531">
    <property type="term" value="F:ADP binding"/>
    <property type="evidence" value="ECO:0007669"/>
    <property type="project" value="InterPro"/>
</dbReference>
<evidence type="ECO:0000313" key="5">
    <source>
        <dbReference type="Proteomes" id="UP000799441"/>
    </source>
</evidence>
<accession>A0A9P4QBJ9</accession>
<keyword evidence="1" id="KW-0802">TPR repeat</keyword>
<dbReference type="AlphaFoldDB" id="A0A9P4QBJ9"/>
<feature type="domain" description="NB-ARC" evidence="2">
    <location>
        <begin position="276"/>
        <end position="428"/>
    </location>
</feature>
<dbReference type="PRINTS" id="PR00381">
    <property type="entry name" value="KINESINLIGHT"/>
</dbReference>
<protein>
    <submittedName>
        <fullName evidence="4">TPR-like protein</fullName>
    </submittedName>
</protein>
<name>A0A9P4QBJ9_9PEZI</name>
<evidence type="ECO:0000313" key="4">
    <source>
        <dbReference type="EMBL" id="KAF2721886.1"/>
    </source>
</evidence>
<comment type="caution">
    <text evidence="4">The sequence shown here is derived from an EMBL/GenBank/DDBJ whole genome shotgun (WGS) entry which is preliminary data.</text>
</comment>
<dbReference type="PANTHER" id="PTHR46082:SF6">
    <property type="entry name" value="AAA+ ATPASE DOMAIN-CONTAINING PROTEIN-RELATED"/>
    <property type="match status" value="1"/>
</dbReference>